<gene>
    <name evidence="1" type="ORF">EV650_2669</name>
</gene>
<evidence type="ECO:0000313" key="1">
    <source>
        <dbReference type="EMBL" id="TDW23810.1"/>
    </source>
</evidence>
<dbReference type="EMBL" id="SODF01000001">
    <property type="protein sequence ID" value="TDW23810.1"/>
    <property type="molecule type" value="Genomic_DNA"/>
</dbReference>
<keyword evidence="2" id="KW-1185">Reference proteome</keyword>
<reference evidence="1 2" key="1">
    <citation type="submission" date="2019-03" db="EMBL/GenBank/DDBJ databases">
        <title>Genomic Encyclopedia of Type Strains, Phase III (KMG-III): the genomes of soil and plant-associated and newly described type strains.</title>
        <authorList>
            <person name="Whitman W."/>
        </authorList>
    </citation>
    <scope>NUCLEOTIDE SEQUENCE [LARGE SCALE GENOMIC DNA]</scope>
    <source>
        <strain evidence="1 2">VKM Ac-2570</strain>
    </source>
</reference>
<evidence type="ECO:0000313" key="2">
    <source>
        <dbReference type="Proteomes" id="UP000295447"/>
    </source>
</evidence>
<comment type="caution">
    <text evidence="1">The sequence shown here is derived from an EMBL/GenBank/DDBJ whole genome shotgun (WGS) entry which is preliminary data.</text>
</comment>
<protein>
    <submittedName>
        <fullName evidence="1">Uncharacterized protein</fullName>
    </submittedName>
</protein>
<accession>A0A4R8A699</accession>
<dbReference type="OrthoDB" id="3823373at2"/>
<dbReference type="Proteomes" id="UP000295447">
    <property type="component" value="Unassembled WGS sequence"/>
</dbReference>
<dbReference type="AlphaFoldDB" id="A0A4R8A699"/>
<proteinExistence type="predicted"/>
<sequence length="167" mass="18235">MADWASVEVIRGDLAGVLARFRGGRTWAFSFGDGVPEAVMLTYDEFEDLGGEGKFTVGDEVVEPAVLAERLPQVVEVARAGSGSPVVWGEDGEPEAVVMSTAQYRDLRGDDHPPAGVIDDPTVRTYVSEPLPDSRPLDLDEWAANDPFTRELLDEIRAEDRSEGDDR</sequence>
<dbReference type="RefSeq" id="WP_134118754.1">
    <property type="nucleotide sequence ID" value="NZ_SODF01000001.1"/>
</dbReference>
<organism evidence="1 2">
    <name type="scientific">Kribbella kalugense</name>
    <dbReference type="NCBI Taxonomy" id="2512221"/>
    <lineage>
        <taxon>Bacteria</taxon>
        <taxon>Bacillati</taxon>
        <taxon>Actinomycetota</taxon>
        <taxon>Actinomycetes</taxon>
        <taxon>Propionibacteriales</taxon>
        <taxon>Kribbellaceae</taxon>
        <taxon>Kribbella</taxon>
    </lineage>
</organism>
<name>A0A4R8A699_9ACTN</name>